<sequence>DYAEKKNTIAKALEDLKANFYCELCDKQYYKHQEFDNHINSYDHAHKQRLKELKQREFARNVASKSRKDERKQEKALQRLHKLAELRKERTCAPGSGPMFKSTTVTVRDDCRDVPRSAAIDPARPQDFSCALMHDAQDCKDIAPVIPPAPGDAGSHQSDTNKCGDQVQRAQGHRVGFSFAFPKKAAVKLESSAAVFYEFNEETSMEHGFSRRSRFVPGTCSPQSPPAAEIAMCPEEKHNCFHPLVEKCIDAAEAPEAQESKELCSEDSSVLGSPALPAAMSLSEQLVCSDMDGHSVDMAAADSGDQTQPLAQVLPLEGSGHELQATRAPVQEPGEDSSPLQDVAEENDNNRSSDPSVTETEIKNLGADAAVPSPAEEGSGAPKSKPDTYKRPCQPFVPVLSKYGSNVLQWPSEMLIYTSTDPSISYSCNPLYFDFKSSRASESQEKPKHQPNIPHLHHKTEPNHILVSDFTKRPNSECGEYEVEVNKNVCNYTIPLLSDVSLFRNCDLAKNQNKVSLDESFRIRKIEKYHISHNPLRQNTVIDEKYNKVWIKEGHEKWLHKSRKRKRRRKLCHCHYHHCGDTTVAEMEMSPVTEKEVTYRDENKYQHLQNNAEKCRHGAGNIWLNAGEVQHSQPKFGIENGPKRVMSAPDHIHWDRGWCDFWSAKNSGQHHHGCRGAHRKSKASSRRQAKQLSSRRHSLRHAKTCCSWKVRRSSCSPEHKCLGQCSEEKGVSQNQPIKRGCSVLTEEPEKPHRKRRQHSYSCSSSSSDESSSCAQASAEEYLRQGHALGAHHKAKGKRRKRKTRIRRVFLDRNAKSETSESSKENSANSALNVLGDLVTQDNLEETNAAPKDDDDDAKDRDETMELEESKVPLEAAGPQVVLEDAKPTACPAMESAPAALPDGIPNSAAPAPEHSAPAAAAKQGVPQEGRKKENVNSRENQARYKAPIPNRLLEQTPPKSYLCHYELAESLPHEKMGEVPGEWVQCNPGIFSSPPPLPFKEAHVNTHTFLTTEQLIAPFPLPEQTLLFPADTHEKFKELPSEAFQQLLPLSGKVKFALAPPPVQPPGSALPPLPLPPPLCSTSVTTIHHTILQQQQQQQQHVKLLQPHQQFLSQVPALSRAPLPHVPVAPRLCPAGHAALVAPPQLPLLPPSVLPPAPLAFPPLPHSVFPSLLAPHPAVIPLQPLF</sequence>
<feature type="compositionally biased region" description="Low complexity" evidence="4">
    <location>
        <begin position="759"/>
        <end position="779"/>
    </location>
</feature>
<dbReference type="PANTHER" id="PTHR17614">
    <property type="entry name" value="ZINC FINGER-CONTAINING"/>
    <property type="match status" value="1"/>
</dbReference>
<feature type="compositionally biased region" description="Low complexity" evidence="4">
    <location>
        <begin position="905"/>
        <end position="921"/>
    </location>
</feature>
<dbReference type="PANTHER" id="PTHR17614:SF13">
    <property type="entry name" value="ZINC FINGER PROTEIN 804A"/>
    <property type="match status" value="1"/>
</dbReference>
<dbReference type="GO" id="GO:0008270">
    <property type="term" value="F:zinc ion binding"/>
    <property type="evidence" value="ECO:0007669"/>
    <property type="project" value="UniProtKB-KW"/>
</dbReference>
<keyword evidence="3" id="KW-0862">Zinc</keyword>
<keyword evidence="7" id="KW-1185">Reference proteome</keyword>
<keyword evidence="2" id="KW-0863">Zinc-finger</keyword>
<evidence type="ECO:0000313" key="6">
    <source>
        <dbReference type="EMBL" id="NXR82222.1"/>
    </source>
</evidence>
<dbReference type="GO" id="GO:0005634">
    <property type="term" value="C:nucleus"/>
    <property type="evidence" value="ECO:0007669"/>
    <property type="project" value="TreeGrafter"/>
</dbReference>
<dbReference type="SUPFAM" id="SSF57667">
    <property type="entry name" value="beta-beta-alpha zinc fingers"/>
    <property type="match status" value="1"/>
</dbReference>
<feature type="compositionally biased region" description="Basic and acidic residues" evidence="4">
    <location>
        <begin position="857"/>
        <end position="871"/>
    </location>
</feature>
<evidence type="ECO:0000256" key="4">
    <source>
        <dbReference type="SAM" id="MobiDB-lite"/>
    </source>
</evidence>
<dbReference type="InterPro" id="IPR013087">
    <property type="entry name" value="Znf_C2H2_type"/>
</dbReference>
<comment type="caution">
    <text evidence="6">The sequence shown here is derived from an EMBL/GenBank/DDBJ whole genome shotgun (WGS) entry which is preliminary data.</text>
</comment>
<evidence type="ECO:0000256" key="3">
    <source>
        <dbReference type="ARBA" id="ARBA00022833"/>
    </source>
</evidence>
<proteinExistence type="predicted"/>
<feature type="region of interest" description="Disordered" evidence="4">
    <location>
        <begin position="841"/>
        <end position="880"/>
    </location>
</feature>
<feature type="compositionally biased region" description="Basic and acidic residues" evidence="4">
    <location>
        <begin position="928"/>
        <end position="942"/>
    </location>
</feature>
<keyword evidence="1" id="KW-0479">Metal-binding</keyword>
<protein>
    <submittedName>
        <fullName evidence="6">Z804A protein</fullName>
    </submittedName>
</protein>
<feature type="compositionally biased region" description="Basic and acidic residues" evidence="4">
    <location>
        <begin position="808"/>
        <end position="823"/>
    </location>
</feature>
<evidence type="ECO:0000259" key="5">
    <source>
        <dbReference type="PROSITE" id="PS00028"/>
    </source>
</evidence>
<evidence type="ECO:0000313" key="7">
    <source>
        <dbReference type="Proteomes" id="UP000535705"/>
    </source>
</evidence>
<dbReference type="InterPro" id="IPR036236">
    <property type="entry name" value="Znf_C2H2_sf"/>
</dbReference>
<feature type="region of interest" description="Disordered" evidence="4">
    <location>
        <begin position="439"/>
        <end position="458"/>
    </location>
</feature>
<dbReference type="InterPro" id="IPR052445">
    <property type="entry name" value="ZnF-G_patch_domain"/>
</dbReference>
<feature type="region of interest" description="Disordered" evidence="4">
    <location>
        <begin position="893"/>
        <end position="943"/>
    </location>
</feature>
<evidence type="ECO:0000256" key="1">
    <source>
        <dbReference type="ARBA" id="ARBA00022723"/>
    </source>
</evidence>
<feature type="region of interest" description="Disordered" evidence="4">
    <location>
        <begin position="670"/>
        <end position="696"/>
    </location>
</feature>
<feature type="region of interest" description="Disordered" evidence="4">
    <location>
        <begin position="326"/>
        <end position="391"/>
    </location>
</feature>
<name>A0A7L2PEP1_PYCJO</name>
<reference evidence="6 7" key="1">
    <citation type="submission" date="2019-09" db="EMBL/GenBank/DDBJ databases">
        <title>Bird 10,000 Genomes (B10K) Project - Family phase.</title>
        <authorList>
            <person name="Zhang G."/>
        </authorList>
    </citation>
    <scope>NUCLEOTIDE SEQUENCE [LARGE SCALE GENOMIC DNA]</scope>
    <source>
        <strain evidence="6">B10K-DU-002-42</strain>
        <tissue evidence="6">Muscle</tissue>
    </source>
</reference>
<dbReference type="Proteomes" id="UP000535705">
    <property type="component" value="Unassembled WGS sequence"/>
</dbReference>
<feature type="non-terminal residue" evidence="6">
    <location>
        <position position="1186"/>
    </location>
</feature>
<feature type="compositionally biased region" description="Basic and acidic residues" evidence="4">
    <location>
        <begin position="439"/>
        <end position="448"/>
    </location>
</feature>
<feature type="domain" description="C2H2-type" evidence="5">
    <location>
        <begin position="22"/>
        <end position="44"/>
    </location>
</feature>
<dbReference type="PROSITE" id="PS00028">
    <property type="entry name" value="ZINC_FINGER_C2H2_1"/>
    <property type="match status" value="1"/>
</dbReference>
<organism evidence="6 7">
    <name type="scientific">Pycnonotus jocosus</name>
    <name type="common">Red-whiskered bulbul</name>
    <name type="synonym">Lanius jocosus</name>
    <dbReference type="NCBI Taxonomy" id="182897"/>
    <lineage>
        <taxon>Eukaryota</taxon>
        <taxon>Metazoa</taxon>
        <taxon>Chordata</taxon>
        <taxon>Craniata</taxon>
        <taxon>Vertebrata</taxon>
        <taxon>Euteleostomi</taxon>
        <taxon>Archelosauria</taxon>
        <taxon>Archosauria</taxon>
        <taxon>Dinosauria</taxon>
        <taxon>Saurischia</taxon>
        <taxon>Theropoda</taxon>
        <taxon>Coelurosauria</taxon>
        <taxon>Aves</taxon>
        <taxon>Neognathae</taxon>
        <taxon>Neoaves</taxon>
        <taxon>Telluraves</taxon>
        <taxon>Australaves</taxon>
        <taxon>Passeriformes</taxon>
        <taxon>Sylvioidea</taxon>
        <taxon>Pycnonotidae</taxon>
        <taxon>Pycnonotus</taxon>
    </lineage>
</organism>
<dbReference type="OrthoDB" id="4822at2759"/>
<feature type="region of interest" description="Disordered" evidence="4">
    <location>
        <begin position="740"/>
        <end position="829"/>
    </location>
</feature>
<gene>
    <name evidence="6" type="primary">Znf804a</name>
    <name evidence="6" type="ORF">PYCJOC_R02969</name>
</gene>
<accession>A0A7L2PEP1</accession>
<feature type="compositionally biased region" description="Polar residues" evidence="4">
    <location>
        <begin position="350"/>
        <end position="359"/>
    </location>
</feature>
<evidence type="ECO:0000256" key="2">
    <source>
        <dbReference type="ARBA" id="ARBA00022771"/>
    </source>
</evidence>
<dbReference type="EMBL" id="VWYP01029167">
    <property type="protein sequence ID" value="NXR82222.1"/>
    <property type="molecule type" value="Genomic_DNA"/>
</dbReference>
<dbReference type="AlphaFoldDB" id="A0A7L2PEP1"/>
<feature type="compositionally biased region" description="Basic residues" evidence="4">
    <location>
        <begin position="789"/>
        <end position="807"/>
    </location>
</feature>
<feature type="non-terminal residue" evidence="6">
    <location>
        <position position="1"/>
    </location>
</feature>